<evidence type="ECO:0000313" key="9">
    <source>
        <dbReference type="Proteomes" id="UP000188320"/>
    </source>
</evidence>
<dbReference type="InterPro" id="IPR016071">
    <property type="entry name" value="Staphylococal_nuclease_OB-fold"/>
</dbReference>
<evidence type="ECO:0000259" key="7">
    <source>
        <dbReference type="PROSITE" id="PS50830"/>
    </source>
</evidence>
<dbReference type="PANTHER" id="PTHR12302">
    <property type="entry name" value="EBNA2 BINDING PROTEIN P100"/>
    <property type="match status" value="1"/>
</dbReference>
<gene>
    <name evidence="8" type="ORF">AX774_g6254</name>
</gene>
<accession>A0A1R1PHC5</accession>
<dbReference type="GO" id="GO:0004519">
    <property type="term" value="F:endonuclease activity"/>
    <property type="evidence" value="ECO:0007669"/>
    <property type="project" value="UniProtKB-KW"/>
</dbReference>
<dbReference type="SMART" id="SM00318">
    <property type="entry name" value="SNc"/>
    <property type="match status" value="1"/>
</dbReference>
<keyword evidence="5" id="KW-0106">Calcium</keyword>
<evidence type="ECO:0000256" key="1">
    <source>
        <dbReference type="ARBA" id="ARBA00005435"/>
    </source>
</evidence>
<comment type="caution">
    <text evidence="8">The sequence shown here is derived from an EMBL/GenBank/DDBJ whole genome shotgun (WGS) entry which is preliminary data.</text>
</comment>
<dbReference type="Pfam" id="PF00565">
    <property type="entry name" value="SNase"/>
    <property type="match status" value="2"/>
</dbReference>
<dbReference type="AlphaFoldDB" id="A0A1R1PHC5"/>
<evidence type="ECO:0000256" key="3">
    <source>
        <dbReference type="ARBA" id="ARBA00022759"/>
    </source>
</evidence>
<dbReference type="GO" id="GO:0005739">
    <property type="term" value="C:mitochondrion"/>
    <property type="evidence" value="ECO:0007669"/>
    <property type="project" value="TreeGrafter"/>
</dbReference>
<protein>
    <submittedName>
        <fullName evidence="8">Putative endonuclease LCL3</fullName>
    </submittedName>
</protein>
<name>A0A1R1PHC5_ZANCU</name>
<evidence type="ECO:0000256" key="2">
    <source>
        <dbReference type="ARBA" id="ARBA00022722"/>
    </source>
</evidence>
<dbReference type="InterPro" id="IPR035437">
    <property type="entry name" value="SNase_OB-fold_sf"/>
</dbReference>
<dbReference type="OrthoDB" id="430293at2759"/>
<dbReference type="SUPFAM" id="SSF50199">
    <property type="entry name" value="Staphylococcal nuclease"/>
    <property type="match status" value="2"/>
</dbReference>
<dbReference type="Gene3D" id="2.40.50.90">
    <property type="match status" value="1"/>
</dbReference>
<evidence type="ECO:0000256" key="4">
    <source>
        <dbReference type="ARBA" id="ARBA00022801"/>
    </source>
</evidence>
<dbReference type="PANTHER" id="PTHR12302:SF3">
    <property type="entry name" value="SERINE_THREONINE-PROTEIN KINASE 31"/>
    <property type="match status" value="1"/>
</dbReference>
<keyword evidence="2" id="KW-0540">Nuclease</keyword>
<dbReference type="PROSITE" id="PS50830">
    <property type="entry name" value="TNASE_3"/>
    <property type="match status" value="1"/>
</dbReference>
<organism evidence="8 9">
    <name type="scientific">Zancudomyces culisetae</name>
    <name type="common">Gut fungus</name>
    <name type="synonym">Smittium culisetae</name>
    <dbReference type="NCBI Taxonomy" id="1213189"/>
    <lineage>
        <taxon>Eukaryota</taxon>
        <taxon>Fungi</taxon>
        <taxon>Fungi incertae sedis</taxon>
        <taxon>Zoopagomycota</taxon>
        <taxon>Kickxellomycotina</taxon>
        <taxon>Harpellomycetes</taxon>
        <taxon>Harpellales</taxon>
        <taxon>Legeriomycetaceae</taxon>
        <taxon>Zancudomyces</taxon>
    </lineage>
</organism>
<dbReference type="Proteomes" id="UP000188320">
    <property type="component" value="Unassembled WGS sequence"/>
</dbReference>
<evidence type="ECO:0000313" key="8">
    <source>
        <dbReference type="EMBL" id="OMH80313.1"/>
    </source>
</evidence>
<keyword evidence="3 8" id="KW-0255">Endonuclease</keyword>
<feature type="domain" description="TNase-like" evidence="7">
    <location>
        <begin position="21"/>
        <end position="259"/>
    </location>
</feature>
<reference evidence="9" key="1">
    <citation type="submission" date="2017-01" db="EMBL/GenBank/DDBJ databases">
        <authorList>
            <person name="Wang Y."/>
            <person name="White M."/>
            <person name="Kvist S."/>
            <person name="Moncalvo J.-M."/>
        </authorList>
    </citation>
    <scope>NUCLEOTIDE SEQUENCE [LARGE SCALE GENOMIC DNA]</scope>
    <source>
        <strain evidence="9">COL-18-3</strain>
    </source>
</reference>
<comment type="similarity">
    <text evidence="1">Belongs to the LCL3 family.</text>
</comment>
<dbReference type="EMBL" id="LSSK01001226">
    <property type="protein sequence ID" value="OMH80313.1"/>
    <property type="molecule type" value="Genomic_DNA"/>
</dbReference>
<keyword evidence="4" id="KW-0378">Hydrolase</keyword>
<proteinExistence type="inferred from homology"/>
<feature type="region of interest" description="Disordered" evidence="6">
    <location>
        <begin position="66"/>
        <end position="95"/>
    </location>
</feature>
<feature type="compositionally biased region" description="Low complexity" evidence="6">
    <location>
        <begin position="70"/>
        <end position="93"/>
    </location>
</feature>
<evidence type="ECO:0000256" key="5">
    <source>
        <dbReference type="ARBA" id="ARBA00022837"/>
    </source>
</evidence>
<sequence>MTLFKRFRTALDVPRSYYKSKLLVGKVVSVADGDTIRVWHTPTIPYLLNPLLLFYDFLRFKLRSTNTQGKNTNKPSNTTKKISNSSGAIGNGSTVRGKDKKKLVLSENTISIRLYGIDAPEMAHFGKAQQPFARESKQYLSDMLLTNSRNTNTNSGTGTGMQTIGLSAFSRPSWFNDGKTVRFLPLKKDFYDRLVCLAYIRKPSTLFLKKHDISLELVRAGMAEIYSGKDVEFYSTKHKVALLTAQKIAKKRRLGIWSIDIKSYTSPLDFKKANRT</sequence>
<keyword evidence="9" id="KW-1185">Reference proteome</keyword>
<evidence type="ECO:0000256" key="6">
    <source>
        <dbReference type="SAM" id="MobiDB-lite"/>
    </source>
</evidence>
<dbReference type="GO" id="GO:0016787">
    <property type="term" value="F:hydrolase activity"/>
    <property type="evidence" value="ECO:0007669"/>
    <property type="project" value="UniProtKB-KW"/>
</dbReference>